<dbReference type="EMBL" id="HG793131">
    <property type="protein sequence ID" value="CDK29913.1"/>
    <property type="molecule type" value="Genomic_DNA"/>
</dbReference>
<name>W6MTU0_9ASCO</name>
<keyword evidence="2" id="KW-1185">Reference proteome</keyword>
<organism evidence="1 2">
    <name type="scientific">Kuraishia capsulata CBS 1993</name>
    <dbReference type="NCBI Taxonomy" id="1382522"/>
    <lineage>
        <taxon>Eukaryota</taxon>
        <taxon>Fungi</taxon>
        <taxon>Dikarya</taxon>
        <taxon>Ascomycota</taxon>
        <taxon>Saccharomycotina</taxon>
        <taxon>Pichiomycetes</taxon>
        <taxon>Pichiales</taxon>
        <taxon>Pichiaceae</taxon>
        <taxon>Kuraishia</taxon>
    </lineage>
</organism>
<reference evidence="1" key="2">
    <citation type="submission" date="2014-02" db="EMBL/GenBank/DDBJ databases">
        <title>Complete DNA sequence of /Kuraishia capsulata/ illustrates novel genomic features among budding yeasts (/Saccharomycotina/).</title>
        <authorList>
            <person name="Morales L."/>
            <person name="Noel B."/>
            <person name="Porcel B."/>
            <person name="Marcet-Houben M."/>
            <person name="Hullo M-F."/>
            <person name="Sacerdot C."/>
            <person name="Tekaia F."/>
            <person name="Leh-Louis V."/>
            <person name="Despons L."/>
            <person name="Khanna V."/>
            <person name="Aury J-M."/>
            <person name="Barbe V."/>
            <person name="Couloux A."/>
            <person name="Labadie K."/>
            <person name="Pelletier E."/>
            <person name="Souciet J-L."/>
            <person name="Boekhout T."/>
            <person name="Gabaldon T."/>
            <person name="Wincker P."/>
            <person name="Dujon B."/>
        </authorList>
    </citation>
    <scope>NUCLEOTIDE SEQUENCE</scope>
    <source>
        <strain evidence="1">CBS 1993</strain>
    </source>
</reference>
<evidence type="ECO:0000313" key="2">
    <source>
        <dbReference type="Proteomes" id="UP000019384"/>
    </source>
</evidence>
<accession>W6MTU0</accession>
<dbReference type="HOGENOM" id="CLU_3435072_0_0_1"/>
<protein>
    <submittedName>
        <fullName evidence="1">Uncharacterized protein</fullName>
    </submittedName>
</protein>
<dbReference type="Proteomes" id="UP000019384">
    <property type="component" value="Unassembled WGS sequence"/>
</dbReference>
<proteinExistence type="predicted"/>
<reference evidence="1" key="1">
    <citation type="submission" date="2013-12" db="EMBL/GenBank/DDBJ databases">
        <authorList>
            <person name="Genoscope - CEA"/>
        </authorList>
    </citation>
    <scope>NUCLEOTIDE SEQUENCE</scope>
    <source>
        <strain evidence="1">CBS 1993</strain>
    </source>
</reference>
<sequence>MSDETKTSVGMSTM</sequence>
<evidence type="ECO:0000313" key="1">
    <source>
        <dbReference type="EMBL" id="CDK29913.1"/>
    </source>
</evidence>
<gene>
    <name evidence="1" type="ORF">KUCA_T00005907001</name>
</gene>